<evidence type="ECO:0000313" key="2">
    <source>
        <dbReference type="EMBL" id="CAA6802360.1"/>
    </source>
</evidence>
<organism evidence="2">
    <name type="scientific">uncultured Thiotrichaceae bacterium</name>
    <dbReference type="NCBI Taxonomy" id="298394"/>
    <lineage>
        <taxon>Bacteria</taxon>
        <taxon>Pseudomonadati</taxon>
        <taxon>Pseudomonadota</taxon>
        <taxon>Gammaproteobacteria</taxon>
        <taxon>Thiotrichales</taxon>
        <taxon>Thiotrichaceae</taxon>
        <taxon>environmental samples</taxon>
    </lineage>
</organism>
<dbReference type="Pfam" id="PF09836">
    <property type="entry name" value="DUF2063"/>
    <property type="match status" value="1"/>
</dbReference>
<dbReference type="AlphaFoldDB" id="A0A6S6RYY3"/>
<dbReference type="EMBL" id="CACVAV010000039">
    <property type="protein sequence ID" value="CAA6802360.1"/>
    <property type="molecule type" value="Genomic_DNA"/>
</dbReference>
<accession>A0A6S6RYY3</accession>
<reference evidence="2" key="1">
    <citation type="submission" date="2020-01" db="EMBL/GenBank/DDBJ databases">
        <authorList>
            <person name="Meier V. D."/>
            <person name="Meier V D."/>
        </authorList>
    </citation>
    <scope>NUCLEOTIDE SEQUENCE</scope>
    <source>
        <strain evidence="2">HLG_WM_MAG_08</strain>
    </source>
</reference>
<protein>
    <recommendedName>
        <fullName evidence="1">Putative DNA-binding domain-containing protein</fullName>
    </recommendedName>
</protein>
<gene>
    <name evidence="2" type="ORF">HELGO_WM71752</name>
</gene>
<dbReference type="Gene3D" id="1.10.150.690">
    <property type="entry name" value="DUF2063"/>
    <property type="match status" value="1"/>
</dbReference>
<evidence type="ECO:0000259" key="1">
    <source>
        <dbReference type="Pfam" id="PF09836"/>
    </source>
</evidence>
<name>A0A6S6RYY3_9GAMM</name>
<proteinExistence type="predicted"/>
<dbReference type="InterPro" id="IPR018640">
    <property type="entry name" value="DUF2063"/>
</dbReference>
<dbReference type="InterPro" id="IPR044922">
    <property type="entry name" value="DUF2063_N_sf"/>
</dbReference>
<sequence length="210" mass="24308">MNTKVSPFAAEQMAMSAQIYSGGDTDKLCDWYCSSRIPPEVALGIYQQNLHVGVAQHLQTHYPVMHAYIGTPAYRIICAAYLKSSPPNQPLFTVYAAHFPGFLLGYGEQNPQQFIWSVAAQLAQIDFFHNNTSRENQRIDVDERYYQLWMRIRALIDSIEEQDTQGLYRITELHPEHYQQQKNKAITLVTFWENEELYFRVEPPESVLAK</sequence>
<feature type="domain" description="Putative DNA-binding" evidence="1">
    <location>
        <begin position="12"/>
        <end position="103"/>
    </location>
</feature>